<dbReference type="PANTHER" id="PTHR12968:SF2">
    <property type="entry name" value="B9 DOMAIN-CONTAINING PROTEIN 2"/>
    <property type="match status" value="1"/>
</dbReference>
<keyword evidence="2" id="KW-0963">Cytoplasm</keyword>
<feature type="region of interest" description="Disordered" evidence="7">
    <location>
        <begin position="55"/>
        <end position="112"/>
    </location>
</feature>
<dbReference type="PANTHER" id="PTHR12968">
    <property type="entry name" value="B9 DOMAIN-CONTAINING"/>
    <property type="match status" value="1"/>
</dbReference>
<evidence type="ECO:0000256" key="6">
    <source>
        <dbReference type="ARBA" id="ARBA00039272"/>
    </source>
</evidence>
<feature type="compositionally biased region" description="Basic and acidic residues" evidence="7">
    <location>
        <begin position="95"/>
        <end position="108"/>
    </location>
</feature>
<evidence type="ECO:0000256" key="7">
    <source>
        <dbReference type="SAM" id="MobiDB-lite"/>
    </source>
</evidence>
<evidence type="ECO:0000256" key="3">
    <source>
        <dbReference type="ARBA" id="ARBA00022794"/>
    </source>
</evidence>
<comment type="caution">
    <text evidence="8">The sequence shown here is derived from an EMBL/GenBank/DDBJ whole genome shotgun (WGS) entry which is preliminary data.</text>
</comment>
<feature type="compositionally biased region" description="Polar residues" evidence="7">
    <location>
        <begin position="1"/>
        <end position="13"/>
    </location>
</feature>
<evidence type="ECO:0000256" key="1">
    <source>
        <dbReference type="ARBA" id="ARBA00004120"/>
    </source>
</evidence>
<feature type="region of interest" description="Disordered" evidence="7">
    <location>
        <begin position="1"/>
        <end position="20"/>
    </location>
</feature>
<keyword evidence="9" id="KW-1185">Reference proteome</keyword>
<dbReference type="PROSITE" id="PS51381">
    <property type="entry name" value="C2_B9"/>
    <property type="match status" value="1"/>
</dbReference>
<evidence type="ECO:0000313" key="9">
    <source>
        <dbReference type="Proteomes" id="UP001530377"/>
    </source>
</evidence>
<dbReference type="Pfam" id="PF07162">
    <property type="entry name" value="B9-C2"/>
    <property type="match status" value="1"/>
</dbReference>
<keyword evidence="5" id="KW-0966">Cell projection</keyword>
<dbReference type="GO" id="GO:0005929">
    <property type="term" value="C:cilium"/>
    <property type="evidence" value="ECO:0007669"/>
    <property type="project" value="UniProtKB-ARBA"/>
</dbReference>
<dbReference type="InterPro" id="IPR010796">
    <property type="entry name" value="C2_B9-type_dom"/>
</dbReference>
<keyword evidence="4" id="KW-0206">Cytoskeleton</keyword>
<dbReference type="AlphaFoldDB" id="A0ABD3SSX7"/>
<evidence type="ECO:0000256" key="4">
    <source>
        <dbReference type="ARBA" id="ARBA00023212"/>
    </source>
</evidence>
<feature type="compositionally biased region" description="Basic and acidic residues" evidence="7">
    <location>
        <begin position="75"/>
        <end position="84"/>
    </location>
</feature>
<proteinExistence type="predicted"/>
<evidence type="ECO:0000313" key="8">
    <source>
        <dbReference type="EMBL" id="KAL3827456.1"/>
    </source>
</evidence>
<sequence length="358" mass="40617">MTNESATAGSQRRISYVRRDRGSNIDASFANLNIGNGERRESAATLSSLRRRYQRRDTLNSELDEENGRQSESYSQRDEAKVQESNENALLTKAEGYENAKEPRDARLSRHSVLTAKPAVEDAMSKMIKEREIHHDFQLPIIHQSSFIRKPDERIRDKFKNLVRSPADGIPEVHILGELSEGVGFKDTFVSCKWINPRGNGIFLLRRYLEWGKAWSLLAGDESSQTQYSAASTDGVHIWNHPIDVHFATASIQGWPRIIIQICELDEYGRSILSGYGFTHLPTNPGYHELEVHCWRPSGSLIEELNSFFLGTSACLADERIIFGKAWETRSQLNTVSSGIVSAMPRECFLHVHSEIHF</sequence>
<dbReference type="Proteomes" id="UP001530377">
    <property type="component" value="Unassembled WGS sequence"/>
</dbReference>
<gene>
    <name evidence="8" type="ORF">ACHAXA_003190</name>
</gene>
<evidence type="ECO:0000256" key="2">
    <source>
        <dbReference type="ARBA" id="ARBA00022490"/>
    </source>
</evidence>
<comment type="subcellular location">
    <subcellularLocation>
        <location evidence="1">Cytoplasm</location>
        <location evidence="1">Cytoskeleton</location>
        <location evidence="1">Cilium basal body</location>
    </subcellularLocation>
</comment>
<evidence type="ECO:0000256" key="5">
    <source>
        <dbReference type="ARBA" id="ARBA00023273"/>
    </source>
</evidence>
<name>A0ABD3SSX7_9STRA</name>
<accession>A0ABD3SSX7</accession>
<protein>
    <recommendedName>
        <fullName evidence="6">B9 domain-containing protein 2</fullName>
    </recommendedName>
</protein>
<dbReference type="EMBL" id="JALLPB020000004">
    <property type="protein sequence ID" value="KAL3827456.1"/>
    <property type="molecule type" value="Genomic_DNA"/>
</dbReference>
<reference evidence="8 9" key="1">
    <citation type="submission" date="2024-10" db="EMBL/GenBank/DDBJ databases">
        <title>Updated reference genomes for cyclostephanoid diatoms.</title>
        <authorList>
            <person name="Roberts W.R."/>
            <person name="Alverson A.J."/>
        </authorList>
    </citation>
    <scope>NUCLEOTIDE SEQUENCE [LARGE SCALE GENOMIC DNA]</scope>
    <source>
        <strain evidence="8 9">AJA228-03</strain>
    </source>
</reference>
<organism evidence="8 9">
    <name type="scientific">Cyclostephanos tholiformis</name>
    <dbReference type="NCBI Taxonomy" id="382380"/>
    <lineage>
        <taxon>Eukaryota</taxon>
        <taxon>Sar</taxon>
        <taxon>Stramenopiles</taxon>
        <taxon>Ochrophyta</taxon>
        <taxon>Bacillariophyta</taxon>
        <taxon>Coscinodiscophyceae</taxon>
        <taxon>Thalassiosirophycidae</taxon>
        <taxon>Stephanodiscales</taxon>
        <taxon>Stephanodiscaceae</taxon>
        <taxon>Cyclostephanos</taxon>
    </lineage>
</organism>
<keyword evidence="3" id="KW-0970">Cilium biogenesis/degradation</keyword>
<dbReference type="GO" id="GO:0030030">
    <property type="term" value="P:cell projection organization"/>
    <property type="evidence" value="ECO:0007669"/>
    <property type="project" value="UniProtKB-KW"/>
</dbReference>